<dbReference type="GO" id="GO:0008234">
    <property type="term" value="F:cysteine-type peptidase activity"/>
    <property type="evidence" value="ECO:0007669"/>
    <property type="project" value="UniProtKB-KW"/>
</dbReference>
<dbReference type="Pfam" id="PF00877">
    <property type="entry name" value="NLPC_P60"/>
    <property type="match status" value="1"/>
</dbReference>
<protein>
    <submittedName>
        <fullName evidence="7">NlpC/P60 family protein</fullName>
    </submittedName>
</protein>
<reference evidence="7" key="1">
    <citation type="submission" date="2022-11" db="EMBL/GenBank/DDBJ databases">
        <title>Minimal conservation of predation-associated metabolite biosynthetic gene clusters underscores biosynthetic potential of Myxococcota including descriptions for ten novel species: Archangium lansinium sp. nov., Myxococcus landrumus sp. nov., Nannocystis bai.</title>
        <authorList>
            <person name="Ahearne A."/>
            <person name="Stevens C."/>
            <person name="Phillips K."/>
        </authorList>
    </citation>
    <scope>NUCLEOTIDE SEQUENCE</scope>
    <source>
        <strain evidence="7">Na p29</strain>
    </source>
</reference>
<evidence type="ECO:0000256" key="1">
    <source>
        <dbReference type="ARBA" id="ARBA00007074"/>
    </source>
</evidence>
<dbReference type="RefSeq" id="WP_267776151.1">
    <property type="nucleotide sequence ID" value="NZ_JAPNKE010000002.1"/>
</dbReference>
<keyword evidence="2" id="KW-0645">Protease</keyword>
<feature type="compositionally biased region" description="Pro residues" evidence="5">
    <location>
        <begin position="487"/>
        <end position="506"/>
    </location>
</feature>
<evidence type="ECO:0000313" key="7">
    <source>
        <dbReference type="EMBL" id="MCY1012660.1"/>
    </source>
</evidence>
<evidence type="ECO:0000256" key="3">
    <source>
        <dbReference type="ARBA" id="ARBA00022801"/>
    </source>
</evidence>
<feature type="compositionally biased region" description="Low complexity" evidence="5">
    <location>
        <begin position="526"/>
        <end position="551"/>
    </location>
</feature>
<dbReference type="InterPro" id="IPR000064">
    <property type="entry name" value="NLP_P60_dom"/>
</dbReference>
<keyword evidence="4" id="KW-0788">Thiol protease</keyword>
<dbReference type="GO" id="GO:0006508">
    <property type="term" value="P:proteolysis"/>
    <property type="evidence" value="ECO:0007669"/>
    <property type="project" value="UniProtKB-KW"/>
</dbReference>
<feature type="domain" description="NlpC/P60" evidence="6">
    <location>
        <begin position="339"/>
        <end position="420"/>
    </location>
</feature>
<comment type="similarity">
    <text evidence="1">Belongs to the peptidase C40 family.</text>
</comment>
<organism evidence="7 8">
    <name type="scientific">Nannocystis pusilla</name>
    <dbReference type="NCBI Taxonomy" id="889268"/>
    <lineage>
        <taxon>Bacteria</taxon>
        <taxon>Pseudomonadati</taxon>
        <taxon>Myxococcota</taxon>
        <taxon>Polyangia</taxon>
        <taxon>Nannocystales</taxon>
        <taxon>Nannocystaceae</taxon>
        <taxon>Nannocystis</taxon>
    </lineage>
</organism>
<feature type="compositionally biased region" description="Low complexity" evidence="5">
    <location>
        <begin position="558"/>
        <end position="581"/>
    </location>
</feature>
<evidence type="ECO:0000256" key="4">
    <source>
        <dbReference type="ARBA" id="ARBA00022807"/>
    </source>
</evidence>
<gene>
    <name evidence="7" type="ORF">OV079_45435</name>
</gene>
<feature type="region of interest" description="Disordered" evidence="5">
    <location>
        <begin position="487"/>
        <end position="590"/>
    </location>
</feature>
<dbReference type="SUPFAM" id="SSF54001">
    <property type="entry name" value="Cysteine proteinases"/>
    <property type="match status" value="1"/>
</dbReference>
<name>A0A9X3EZZ2_9BACT</name>
<feature type="region of interest" description="Disordered" evidence="5">
    <location>
        <begin position="23"/>
        <end position="53"/>
    </location>
</feature>
<dbReference type="InterPro" id="IPR038765">
    <property type="entry name" value="Papain-like_cys_pep_sf"/>
</dbReference>
<dbReference type="Gene3D" id="3.90.1720.10">
    <property type="entry name" value="endopeptidase domain like (from Nostoc punctiforme)"/>
    <property type="match status" value="1"/>
</dbReference>
<proteinExistence type="inferred from homology"/>
<dbReference type="Proteomes" id="UP001150924">
    <property type="component" value="Unassembled WGS sequence"/>
</dbReference>
<evidence type="ECO:0000256" key="5">
    <source>
        <dbReference type="SAM" id="MobiDB-lite"/>
    </source>
</evidence>
<evidence type="ECO:0000313" key="8">
    <source>
        <dbReference type="Proteomes" id="UP001150924"/>
    </source>
</evidence>
<dbReference type="PROSITE" id="PS51257">
    <property type="entry name" value="PROKAR_LIPOPROTEIN"/>
    <property type="match status" value="1"/>
</dbReference>
<evidence type="ECO:0000256" key="2">
    <source>
        <dbReference type="ARBA" id="ARBA00022670"/>
    </source>
</evidence>
<keyword evidence="3" id="KW-0378">Hydrolase</keyword>
<comment type="caution">
    <text evidence="7">The sequence shown here is derived from an EMBL/GenBank/DDBJ whole genome shotgun (WGS) entry which is preliminary data.</text>
</comment>
<dbReference type="EMBL" id="JAPNKE010000002">
    <property type="protein sequence ID" value="MCY1012660.1"/>
    <property type="molecule type" value="Genomic_DNA"/>
</dbReference>
<keyword evidence="8" id="KW-1185">Reference proteome</keyword>
<evidence type="ECO:0000259" key="6">
    <source>
        <dbReference type="Pfam" id="PF00877"/>
    </source>
</evidence>
<accession>A0A9X3EZZ2</accession>
<feature type="compositionally biased region" description="Pro residues" evidence="5">
    <location>
        <begin position="23"/>
        <end position="36"/>
    </location>
</feature>
<dbReference type="AlphaFoldDB" id="A0A9X3EZZ2"/>
<sequence>MKSASLCGALLGGLLGLACGTPPPELASQAPPPPGPARSQGPAEPVGDCPATGVAVDPLPRTLPEHEQLDYWLARTAAVADLDRPLFSAQELASHNARIARRDIFGASARADLLAPVDPARLADDLNTRLGYLRGKFESAAYVNPDGAAMTPQQIAALTPVLDAGAFAELPVEVRVALDLIPIRCAPQREPYYTPTRDLAFDRNLCSMARAQEPVQILRPWDGGLALARTPYVMGWIDLGSAALSPPIAAEHVRRFTGGPFVRAARDFDVPEDMSSGKGPQIHVPFASLLPTAAGRSEVLLAGPAGVVARRVDPALVSTPGRPLTRRAVLTEAFSFLHRPYGWGDYAGGRDCSRFLMDMFGGLGLVLPRHTSDQALAGAVEDLAPDLPEAERLQRIDAAHRRGVVLLHFPGHIMLYLGRDDAGTAMAIHSFAEYLVPCSGRTDGAPAGERETLLKVDGVHVSDLELGRGTSRGAFIQRISKITVLVPPAPEPRPWIPGPPKIPPSTPSSTTSPTSPPTTLPRRWSCSTRPAPTGTTTPSSTTSAATSCGRSRAPRPPSRTSAAPSSASRGSPTPTTPSPRSTRPRTSGRR</sequence>